<evidence type="ECO:0000256" key="13">
    <source>
        <dbReference type="ARBA" id="ARBA00048523"/>
    </source>
</evidence>
<evidence type="ECO:0000256" key="7">
    <source>
        <dbReference type="ARBA" id="ARBA00022723"/>
    </source>
</evidence>
<dbReference type="NCBIfam" id="TIGR00338">
    <property type="entry name" value="serB"/>
    <property type="match status" value="1"/>
</dbReference>
<dbReference type="EC" id="3.1.3.3" evidence="4"/>
<evidence type="ECO:0000256" key="8">
    <source>
        <dbReference type="ARBA" id="ARBA00022801"/>
    </source>
</evidence>
<dbReference type="SFLD" id="SFLDS00003">
    <property type="entry name" value="Haloacid_Dehalogenase"/>
    <property type="match status" value="1"/>
</dbReference>
<dbReference type="Proteomes" id="UP000601789">
    <property type="component" value="Unassembled WGS sequence"/>
</dbReference>
<dbReference type="InterPro" id="IPR023214">
    <property type="entry name" value="HAD_sf"/>
</dbReference>
<sequence>MSLVATLIANPARPVLVASMADKASGALGASRIDWLAQDVAADFYLPHGIDAGEARGLAEAAIGDAPIDIVIQKVEGRRKKLLIADMDSTMIDQECIDELADEVGLKEHVADITARSMNGELAFEPALRERVALLAGLETSVISQIIESRLTLASGGPALVATMNAAGAYTALVSGGFLSFTGPIAEKLGFKENRGNTLLEQDGKLLGTVADPILGREAKAIALREICQKLGISIEDAIAVGDGANDLDMLQLAGAGVALHAKPAVAAQARIRVDHGDLTALLYMQGYRRDEFAV</sequence>
<dbReference type="InterPro" id="IPR036412">
    <property type="entry name" value="HAD-like_sf"/>
</dbReference>
<comment type="cofactor">
    <cofactor evidence="1">
        <name>Mg(2+)</name>
        <dbReference type="ChEBI" id="CHEBI:18420"/>
    </cofactor>
</comment>
<evidence type="ECO:0000313" key="14">
    <source>
        <dbReference type="EMBL" id="MBI1619619.1"/>
    </source>
</evidence>
<name>A0ABS0S8K0_9HYPH</name>
<dbReference type="InterPro" id="IPR004469">
    <property type="entry name" value="PSP"/>
</dbReference>
<evidence type="ECO:0000256" key="3">
    <source>
        <dbReference type="ARBA" id="ARBA00009184"/>
    </source>
</evidence>
<comment type="caution">
    <text evidence="14">The sequence shown here is derived from an EMBL/GenBank/DDBJ whole genome shotgun (WGS) entry which is preliminary data.</text>
</comment>
<proteinExistence type="inferred from homology"/>
<evidence type="ECO:0000313" key="15">
    <source>
        <dbReference type="Proteomes" id="UP000601789"/>
    </source>
</evidence>
<protein>
    <recommendedName>
        <fullName evidence="5">Phosphoserine phosphatase</fullName>
        <ecNumber evidence="4">3.1.3.3</ecNumber>
    </recommendedName>
    <alternativeName>
        <fullName evidence="11">O-phosphoserine phosphohydrolase</fullName>
    </alternativeName>
</protein>
<comment type="similarity">
    <text evidence="3">Belongs to the HAD-like hydrolase superfamily. SerB family.</text>
</comment>
<dbReference type="InterPro" id="IPR050582">
    <property type="entry name" value="HAD-like_SerB"/>
</dbReference>
<dbReference type="EMBL" id="JADGMQ010000001">
    <property type="protein sequence ID" value="MBI1619619.1"/>
    <property type="molecule type" value="Genomic_DNA"/>
</dbReference>
<dbReference type="PANTHER" id="PTHR43344">
    <property type="entry name" value="PHOSPHOSERINE PHOSPHATASE"/>
    <property type="match status" value="1"/>
</dbReference>
<dbReference type="GO" id="GO:0016787">
    <property type="term" value="F:hydrolase activity"/>
    <property type="evidence" value="ECO:0007669"/>
    <property type="project" value="UniProtKB-KW"/>
</dbReference>
<evidence type="ECO:0000256" key="10">
    <source>
        <dbReference type="ARBA" id="ARBA00023299"/>
    </source>
</evidence>
<dbReference type="SUPFAM" id="SSF56784">
    <property type="entry name" value="HAD-like"/>
    <property type="match status" value="1"/>
</dbReference>
<dbReference type="SFLD" id="SFLDG01136">
    <property type="entry name" value="C1.6:_Phosphoserine_Phosphatas"/>
    <property type="match status" value="1"/>
</dbReference>
<keyword evidence="8 14" id="KW-0378">Hydrolase</keyword>
<dbReference type="SFLD" id="SFLDF00029">
    <property type="entry name" value="phosphoserine_phosphatase"/>
    <property type="match status" value="1"/>
</dbReference>
<gene>
    <name evidence="14" type="primary">serB</name>
    <name evidence="14" type="ORF">IOD40_02915</name>
</gene>
<organism evidence="14 15">
    <name type="scientific">Aquamicrobium zhengzhouense</name>
    <dbReference type="NCBI Taxonomy" id="2781738"/>
    <lineage>
        <taxon>Bacteria</taxon>
        <taxon>Pseudomonadati</taxon>
        <taxon>Pseudomonadota</taxon>
        <taxon>Alphaproteobacteria</taxon>
        <taxon>Hyphomicrobiales</taxon>
        <taxon>Phyllobacteriaceae</taxon>
        <taxon>Aquamicrobium</taxon>
    </lineage>
</organism>
<keyword evidence="10" id="KW-0718">Serine biosynthesis</keyword>
<comment type="catalytic activity">
    <reaction evidence="12">
        <text>O-phospho-L-serine + H2O = L-serine + phosphate</text>
        <dbReference type="Rhea" id="RHEA:21208"/>
        <dbReference type="ChEBI" id="CHEBI:15377"/>
        <dbReference type="ChEBI" id="CHEBI:33384"/>
        <dbReference type="ChEBI" id="CHEBI:43474"/>
        <dbReference type="ChEBI" id="CHEBI:57524"/>
        <dbReference type="EC" id="3.1.3.3"/>
    </reaction>
</comment>
<evidence type="ECO:0000256" key="12">
    <source>
        <dbReference type="ARBA" id="ARBA00048138"/>
    </source>
</evidence>
<accession>A0ABS0S8K0</accession>
<keyword evidence="6" id="KW-0028">Amino-acid biosynthesis</keyword>
<keyword evidence="15" id="KW-1185">Reference proteome</keyword>
<evidence type="ECO:0000256" key="5">
    <source>
        <dbReference type="ARBA" id="ARBA00015196"/>
    </source>
</evidence>
<evidence type="ECO:0000256" key="4">
    <source>
        <dbReference type="ARBA" id="ARBA00012640"/>
    </source>
</evidence>
<dbReference type="NCBIfam" id="TIGR01488">
    <property type="entry name" value="HAD-SF-IB"/>
    <property type="match status" value="1"/>
</dbReference>
<reference evidence="14 15" key="1">
    <citation type="submission" date="2020-10" db="EMBL/GenBank/DDBJ databases">
        <title>Aquamicrobium zhengzhouensis sp. nov., a exopolysaccharide producing bacterium isolated from farmland soil.</title>
        <authorList>
            <person name="Wang X."/>
        </authorList>
    </citation>
    <scope>NUCLEOTIDE SEQUENCE [LARGE SCALE GENOMIC DNA]</scope>
    <source>
        <strain evidence="15">cd-1</strain>
    </source>
</reference>
<evidence type="ECO:0000256" key="9">
    <source>
        <dbReference type="ARBA" id="ARBA00022842"/>
    </source>
</evidence>
<dbReference type="SFLD" id="SFLDG01137">
    <property type="entry name" value="C1.6.1:_Phosphoserine_Phosphat"/>
    <property type="match status" value="1"/>
</dbReference>
<comment type="catalytic activity">
    <reaction evidence="13">
        <text>O-phospho-D-serine + H2O = D-serine + phosphate</text>
        <dbReference type="Rhea" id="RHEA:24873"/>
        <dbReference type="ChEBI" id="CHEBI:15377"/>
        <dbReference type="ChEBI" id="CHEBI:35247"/>
        <dbReference type="ChEBI" id="CHEBI:43474"/>
        <dbReference type="ChEBI" id="CHEBI:58680"/>
        <dbReference type="EC" id="3.1.3.3"/>
    </reaction>
</comment>
<dbReference type="RefSeq" id="WP_198474089.1">
    <property type="nucleotide sequence ID" value="NZ_JADGMQ010000001.1"/>
</dbReference>
<dbReference type="PANTHER" id="PTHR43344:SF2">
    <property type="entry name" value="PHOSPHOSERINE PHOSPHATASE"/>
    <property type="match status" value="1"/>
</dbReference>
<keyword evidence="7" id="KW-0479">Metal-binding</keyword>
<evidence type="ECO:0000256" key="2">
    <source>
        <dbReference type="ARBA" id="ARBA00005135"/>
    </source>
</evidence>
<evidence type="ECO:0000256" key="11">
    <source>
        <dbReference type="ARBA" id="ARBA00031693"/>
    </source>
</evidence>
<dbReference type="Gene3D" id="3.40.50.1000">
    <property type="entry name" value="HAD superfamily/HAD-like"/>
    <property type="match status" value="1"/>
</dbReference>
<evidence type="ECO:0000256" key="1">
    <source>
        <dbReference type="ARBA" id="ARBA00001946"/>
    </source>
</evidence>
<keyword evidence="9" id="KW-0460">Magnesium</keyword>
<evidence type="ECO:0000256" key="6">
    <source>
        <dbReference type="ARBA" id="ARBA00022605"/>
    </source>
</evidence>
<dbReference type="Pfam" id="PF12710">
    <property type="entry name" value="HAD"/>
    <property type="match status" value="1"/>
</dbReference>
<comment type="pathway">
    <text evidence="2">Amino-acid biosynthesis; L-serine biosynthesis; L-serine from 3-phospho-D-glycerate: step 3/3.</text>
</comment>